<dbReference type="InterPro" id="IPR036052">
    <property type="entry name" value="TrpB-like_PALP_sf"/>
</dbReference>
<evidence type="ECO:0000259" key="6">
    <source>
        <dbReference type="Pfam" id="PF00291"/>
    </source>
</evidence>
<sequence>MPSFIWQRIDSAPLGAEQLLGFNVLRLDLMHGLAPGNKIFKLEPCIADAKAKGFRRLLSFGGAWSNHLHALAALGQRHGLATVGVVRGEPDGPLSATLAEAQAAGMQLHYLSRTAYRQRHEKVFQRQLLARYGPAYLIPEGGDCLLGASGCMAIGEELARQMPSGASIILPVGTGTTLAGIVASLGPAYRVIGISALKGALDTASRVQRHLDQIGHSRDRAAWEICHDYHCGGFARAPVELREFLLSMEQSSAIPLEPVYSAKALLAAQKLLAAGQLDRSKPLVFIHTGGLQGRRGFDWLSDQGSVLQ</sequence>
<comment type="caution">
    <text evidence="7">The sequence shown here is derived from an EMBL/GenBank/DDBJ whole genome shotgun (WGS) entry which is preliminary data.</text>
</comment>
<keyword evidence="8" id="KW-1185">Reference proteome</keyword>
<feature type="domain" description="Tryptophan synthase beta chain-like PALP" evidence="6">
    <location>
        <begin position="28"/>
        <end position="289"/>
    </location>
</feature>
<reference evidence="7 8" key="1">
    <citation type="submission" date="2020-07" db="EMBL/GenBank/DDBJ databases">
        <title>Halieaceae bacterium, F7430, whole genome shotgun sequencing project.</title>
        <authorList>
            <person name="Jiang S."/>
            <person name="Liu Z.W."/>
            <person name="Du Z.J."/>
        </authorList>
    </citation>
    <scope>NUCLEOTIDE SEQUENCE [LARGE SCALE GENOMIC DNA]</scope>
    <source>
        <strain evidence="7 8">F7430</strain>
    </source>
</reference>
<gene>
    <name evidence="7" type="ORF">H2508_02485</name>
</gene>
<dbReference type="Proteomes" id="UP000539350">
    <property type="component" value="Unassembled WGS sequence"/>
</dbReference>
<evidence type="ECO:0000256" key="5">
    <source>
        <dbReference type="PIRSR" id="PIRSR006278-2"/>
    </source>
</evidence>
<evidence type="ECO:0000256" key="2">
    <source>
        <dbReference type="ARBA" id="ARBA00008639"/>
    </source>
</evidence>
<dbReference type="Pfam" id="PF00291">
    <property type="entry name" value="PALP"/>
    <property type="match status" value="1"/>
</dbReference>
<evidence type="ECO:0000256" key="1">
    <source>
        <dbReference type="ARBA" id="ARBA00001933"/>
    </source>
</evidence>
<evidence type="ECO:0000256" key="3">
    <source>
        <dbReference type="ARBA" id="ARBA00022898"/>
    </source>
</evidence>
<protein>
    <submittedName>
        <fullName evidence="7">Pyridoxal-phosphate dependent enzyme</fullName>
    </submittedName>
</protein>
<keyword evidence="3 5" id="KW-0663">Pyridoxal phosphate</keyword>
<accession>A0A7W2TU22</accession>
<dbReference type="PANTHER" id="PTHR43780:SF2">
    <property type="entry name" value="1-AMINOCYCLOPROPANE-1-CARBOXYLATE DEAMINASE-RELATED"/>
    <property type="match status" value="1"/>
</dbReference>
<dbReference type="EMBL" id="JACFXU010000013">
    <property type="protein sequence ID" value="MBA6411975.1"/>
    <property type="molecule type" value="Genomic_DNA"/>
</dbReference>
<feature type="active site" description="Nucleophile" evidence="4">
    <location>
        <position position="65"/>
    </location>
</feature>
<comment type="cofactor">
    <cofactor evidence="1">
        <name>pyridoxal 5'-phosphate</name>
        <dbReference type="ChEBI" id="CHEBI:597326"/>
    </cofactor>
</comment>
<dbReference type="InterPro" id="IPR027278">
    <property type="entry name" value="ACCD_DCysDesulf"/>
</dbReference>
<dbReference type="GO" id="GO:0019148">
    <property type="term" value="F:D-cysteine desulfhydrase activity"/>
    <property type="evidence" value="ECO:0007669"/>
    <property type="project" value="TreeGrafter"/>
</dbReference>
<dbReference type="RefSeq" id="WP_182168811.1">
    <property type="nucleotide sequence ID" value="NZ_JACFXU010000013.1"/>
</dbReference>
<dbReference type="PIRSF" id="PIRSF006278">
    <property type="entry name" value="ACCD_DCysDesulf"/>
    <property type="match status" value="1"/>
</dbReference>
<evidence type="ECO:0000313" key="8">
    <source>
        <dbReference type="Proteomes" id="UP000539350"/>
    </source>
</evidence>
<dbReference type="SUPFAM" id="SSF53686">
    <property type="entry name" value="Tryptophan synthase beta subunit-like PLP-dependent enzymes"/>
    <property type="match status" value="1"/>
</dbReference>
<dbReference type="InterPro" id="IPR001926">
    <property type="entry name" value="TrpB-like_PALP"/>
</dbReference>
<organism evidence="7 8">
    <name type="scientific">Sediminihaliea albiluteola</name>
    <dbReference type="NCBI Taxonomy" id="2758564"/>
    <lineage>
        <taxon>Bacteria</taxon>
        <taxon>Pseudomonadati</taxon>
        <taxon>Pseudomonadota</taxon>
        <taxon>Gammaproteobacteria</taxon>
        <taxon>Cellvibrionales</taxon>
        <taxon>Halieaceae</taxon>
        <taxon>Sediminihaliea</taxon>
    </lineage>
</organism>
<evidence type="ECO:0000256" key="4">
    <source>
        <dbReference type="PIRSR" id="PIRSR006278-1"/>
    </source>
</evidence>
<dbReference type="PANTHER" id="PTHR43780">
    <property type="entry name" value="1-AMINOCYCLOPROPANE-1-CARBOXYLATE DEAMINASE-RELATED"/>
    <property type="match status" value="1"/>
</dbReference>
<dbReference type="AlphaFoldDB" id="A0A7W2TU22"/>
<dbReference type="Gene3D" id="3.40.50.1100">
    <property type="match status" value="2"/>
</dbReference>
<name>A0A7W2TU22_9GAMM</name>
<feature type="modified residue" description="N6-(pyridoxal phosphate)lysine" evidence="5">
    <location>
        <position position="38"/>
    </location>
</feature>
<comment type="similarity">
    <text evidence="2">Belongs to the ACC deaminase/D-cysteine desulfhydrase family.</text>
</comment>
<proteinExistence type="inferred from homology"/>
<evidence type="ECO:0000313" key="7">
    <source>
        <dbReference type="EMBL" id="MBA6411975.1"/>
    </source>
</evidence>